<dbReference type="PANTHER" id="PTHR34192">
    <property type="entry name" value="PLASTOCYANIN MAJOR ISOFORM, CHLOROPLASTIC-RELATED"/>
    <property type="match status" value="1"/>
</dbReference>
<evidence type="ECO:0000313" key="12">
    <source>
        <dbReference type="EMBL" id="MCW6038165.1"/>
    </source>
</evidence>
<dbReference type="EMBL" id="JAIHOM010000113">
    <property type="protein sequence ID" value="MCW6038165.1"/>
    <property type="molecule type" value="Genomic_DNA"/>
</dbReference>
<dbReference type="InterPro" id="IPR001235">
    <property type="entry name" value="Copper_blue_Plastocyanin"/>
</dbReference>
<evidence type="ECO:0000256" key="6">
    <source>
        <dbReference type="ARBA" id="ARBA00022982"/>
    </source>
</evidence>
<dbReference type="CDD" id="cd04219">
    <property type="entry name" value="Plastocyanin"/>
    <property type="match status" value="1"/>
</dbReference>
<dbReference type="InterPro" id="IPR028871">
    <property type="entry name" value="BlueCu_1_BS"/>
</dbReference>
<feature type="chain" id="PRO_5046703747" evidence="10">
    <location>
        <begin position="29"/>
        <end position="128"/>
    </location>
</feature>
<evidence type="ECO:0000256" key="3">
    <source>
        <dbReference type="ARBA" id="ARBA00005338"/>
    </source>
</evidence>
<organism evidence="12 13">
    <name type="scientific">Spirulina subsalsa FACHB-351</name>
    <dbReference type="NCBI Taxonomy" id="234711"/>
    <lineage>
        <taxon>Bacteria</taxon>
        <taxon>Bacillati</taxon>
        <taxon>Cyanobacteriota</taxon>
        <taxon>Cyanophyceae</taxon>
        <taxon>Spirulinales</taxon>
        <taxon>Spirulinaceae</taxon>
        <taxon>Spirulina</taxon>
    </lineage>
</organism>
<dbReference type="Gene3D" id="2.60.40.420">
    <property type="entry name" value="Cupredoxins - blue copper proteins"/>
    <property type="match status" value="1"/>
</dbReference>
<dbReference type="PRINTS" id="PR00156">
    <property type="entry name" value="COPPERBLUE"/>
</dbReference>
<protein>
    <submittedName>
        <fullName evidence="12">Plastocyanin</fullName>
    </submittedName>
</protein>
<dbReference type="SUPFAM" id="SSF49503">
    <property type="entry name" value="Cupredoxins"/>
    <property type="match status" value="1"/>
</dbReference>
<dbReference type="Pfam" id="PF00127">
    <property type="entry name" value="Copper-bind"/>
    <property type="match status" value="1"/>
</dbReference>
<keyword evidence="6" id="KW-0249">Electron transport</keyword>
<dbReference type="InterPro" id="IPR002387">
    <property type="entry name" value="Plastocyanin"/>
</dbReference>
<feature type="signal peptide" evidence="10">
    <location>
        <begin position="1"/>
        <end position="28"/>
    </location>
</feature>
<sequence length="128" mass="13713">MLKKLGLVFSTVFLLVASLTVSVAPAIAATYTVKMGADNGMLQFVPDTLTIKPGDSVDFVMNKLAPHNAVFSKGPSGAKLDKLSHDKLLFSPGESYTTEFPADSPKGEYDYYCQPHRGAGMVGKIIVE</sequence>
<keyword evidence="9" id="KW-0472">Membrane</keyword>
<evidence type="ECO:0000313" key="13">
    <source>
        <dbReference type="Proteomes" id="UP001526426"/>
    </source>
</evidence>
<dbReference type="RefSeq" id="WP_265266067.1">
    <property type="nucleotide sequence ID" value="NZ_JAIHOM010000113.1"/>
</dbReference>
<proteinExistence type="inferred from homology"/>
<comment type="similarity">
    <text evidence="3">Belongs to the plastocyanin family.</text>
</comment>
<name>A0ABT3L9H5_9CYAN</name>
<evidence type="ECO:0000256" key="8">
    <source>
        <dbReference type="ARBA" id="ARBA00023078"/>
    </source>
</evidence>
<dbReference type="PRINTS" id="PR00157">
    <property type="entry name" value="PLASTOCYANIN"/>
</dbReference>
<keyword evidence="13" id="KW-1185">Reference proteome</keyword>
<keyword evidence="4" id="KW-0813">Transport</keyword>
<dbReference type="NCBIfam" id="TIGR02656">
    <property type="entry name" value="cyanin_plasto"/>
    <property type="match status" value="1"/>
</dbReference>
<keyword evidence="5" id="KW-0479">Metal-binding</keyword>
<dbReference type="PANTHER" id="PTHR34192:SF10">
    <property type="entry name" value="PLASTOCYANIN MAJOR ISOFORM, CHLOROPLASTIC-RELATED"/>
    <property type="match status" value="1"/>
</dbReference>
<accession>A0ABT3L9H5</accession>
<comment type="caution">
    <text evidence="12">The sequence shown here is derived from an EMBL/GenBank/DDBJ whole genome shotgun (WGS) entry which is preliminary data.</text>
</comment>
<evidence type="ECO:0000256" key="7">
    <source>
        <dbReference type="ARBA" id="ARBA00023008"/>
    </source>
</evidence>
<dbReference type="InterPro" id="IPR000923">
    <property type="entry name" value="BlueCu_1"/>
</dbReference>
<evidence type="ECO:0000256" key="1">
    <source>
        <dbReference type="ARBA" id="ARBA00001973"/>
    </source>
</evidence>
<evidence type="ECO:0000256" key="2">
    <source>
        <dbReference type="ARBA" id="ARBA00004170"/>
    </source>
</evidence>
<dbReference type="PROSITE" id="PS00196">
    <property type="entry name" value="COPPER_BLUE"/>
    <property type="match status" value="1"/>
</dbReference>
<reference evidence="12 13" key="1">
    <citation type="submission" date="2021-08" db="EMBL/GenBank/DDBJ databases">
        <title>Draft genome sequence of Spirulina subsalsa with high tolerance to salinity and hype-accumulation of phycocyanin.</title>
        <authorList>
            <person name="Pei H."/>
            <person name="Jiang L."/>
        </authorList>
    </citation>
    <scope>NUCLEOTIDE SEQUENCE [LARGE SCALE GENOMIC DNA]</scope>
    <source>
        <strain evidence="12 13">FACHB-351</strain>
    </source>
</reference>
<evidence type="ECO:0000259" key="11">
    <source>
        <dbReference type="Pfam" id="PF00127"/>
    </source>
</evidence>
<evidence type="ECO:0000256" key="5">
    <source>
        <dbReference type="ARBA" id="ARBA00022723"/>
    </source>
</evidence>
<feature type="domain" description="Blue (type 1) copper" evidence="11">
    <location>
        <begin position="32"/>
        <end position="128"/>
    </location>
</feature>
<gene>
    <name evidence="12" type="primary">petE</name>
    <name evidence="12" type="ORF">K4A83_18085</name>
</gene>
<keyword evidence="10" id="KW-0732">Signal</keyword>
<evidence type="ECO:0000256" key="9">
    <source>
        <dbReference type="ARBA" id="ARBA00023136"/>
    </source>
</evidence>
<dbReference type="InterPro" id="IPR008972">
    <property type="entry name" value="Cupredoxin"/>
</dbReference>
<keyword evidence="7" id="KW-0186">Copper</keyword>
<keyword evidence="8" id="KW-0793">Thylakoid</keyword>
<comment type="subcellular location">
    <subcellularLocation>
        <location evidence="2">Membrane</location>
        <topology evidence="2">Peripheral membrane protein</topology>
    </subcellularLocation>
</comment>
<evidence type="ECO:0000256" key="10">
    <source>
        <dbReference type="SAM" id="SignalP"/>
    </source>
</evidence>
<evidence type="ECO:0000256" key="4">
    <source>
        <dbReference type="ARBA" id="ARBA00022448"/>
    </source>
</evidence>
<dbReference type="Proteomes" id="UP001526426">
    <property type="component" value="Unassembled WGS sequence"/>
</dbReference>
<comment type="cofactor">
    <cofactor evidence="1">
        <name>Cu(2+)</name>
        <dbReference type="ChEBI" id="CHEBI:29036"/>
    </cofactor>
</comment>